<dbReference type="Pfam" id="PF00250">
    <property type="entry name" value="Forkhead"/>
    <property type="match status" value="1"/>
</dbReference>
<evidence type="ECO:0000256" key="4">
    <source>
        <dbReference type="ARBA" id="ARBA00023242"/>
    </source>
</evidence>
<reference evidence="7" key="2">
    <citation type="submission" date="2025-09" db="UniProtKB">
        <authorList>
            <consortium name="Ensembl"/>
        </authorList>
    </citation>
    <scope>IDENTIFICATION</scope>
</reference>
<dbReference type="PRINTS" id="PR00053">
    <property type="entry name" value="FORKHEAD"/>
</dbReference>
<dbReference type="InterPro" id="IPR036390">
    <property type="entry name" value="WH_DNA-bd_sf"/>
</dbReference>
<dbReference type="GO" id="GO:0000978">
    <property type="term" value="F:RNA polymerase II cis-regulatory region sequence-specific DNA binding"/>
    <property type="evidence" value="ECO:0007669"/>
    <property type="project" value="TreeGrafter"/>
</dbReference>
<evidence type="ECO:0000313" key="7">
    <source>
        <dbReference type="Ensembl" id="ENSBOBP00000016221.1"/>
    </source>
</evidence>
<dbReference type="CDD" id="cd20038">
    <property type="entry name" value="FH_FOXA1"/>
    <property type="match status" value="1"/>
</dbReference>
<dbReference type="PROSITE" id="PS00658">
    <property type="entry name" value="FORK_HEAD_2"/>
    <property type="match status" value="1"/>
</dbReference>
<dbReference type="SMART" id="SM00339">
    <property type="entry name" value="FH"/>
    <property type="match status" value="1"/>
</dbReference>
<keyword evidence="8" id="KW-1185">Reference proteome</keyword>
<evidence type="ECO:0000256" key="2">
    <source>
        <dbReference type="ARBA" id="ARBA00023015"/>
    </source>
</evidence>
<dbReference type="FunFam" id="1.10.10.10:FF:000042">
    <property type="entry name" value="hepatocyte nuclear factor 3-beta"/>
    <property type="match status" value="1"/>
</dbReference>
<dbReference type="PANTHER" id="PTHR11829:SF195">
    <property type="entry name" value="HEPATOCYTE NUCLEAR FACTOR 3-ALPHA"/>
    <property type="match status" value="1"/>
</dbReference>
<evidence type="ECO:0000256" key="3">
    <source>
        <dbReference type="ARBA" id="ARBA00023125"/>
    </source>
</evidence>
<dbReference type="Pfam" id="PF08430">
    <property type="entry name" value="Forkhead_N"/>
    <property type="match status" value="1"/>
</dbReference>
<feature type="DNA-binding region" description="Fork-head" evidence="5">
    <location>
        <begin position="60"/>
        <end position="154"/>
    </location>
</feature>
<keyword evidence="4 5" id="KW-0539">Nucleus</keyword>
<feature type="domain" description="Fork-head" evidence="6">
    <location>
        <begin position="60"/>
        <end position="154"/>
    </location>
</feature>
<proteinExistence type="predicted"/>
<protein>
    <submittedName>
        <fullName evidence="7">Forkhead box A1</fullName>
    </submittedName>
</protein>
<name>A0A8C0FB50_BUBBB</name>
<keyword evidence="2" id="KW-0805">Transcription regulation</keyword>
<dbReference type="SUPFAM" id="SSF46785">
    <property type="entry name" value="Winged helix' DNA-binding domain"/>
    <property type="match status" value="1"/>
</dbReference>
<dbReference type="GO" id="GO:0030154">
    <property type="term" value="P:cell differentiation"/>
    <property type="evidence" value="ECO:0007669"/>
    <property type="project" value="TreeGrafter"/>
</dbReference>
<dbReference type="Ensembl" id="ENSBOBT00000016581.1">
    <property type="protein sequence ID" value="ENSBOBP00000016221.1"/>
    <property type="gene ID" value="ENSBOBG00000010171.1"/>
</dbReference>
<keyword evidence="3 5" id="KW-0238">DNA-binding</keyword>
<evidence type="ECO:0000313" key="8">
    <source>
        <dbReference type="Proteomes" id="UP000694567"/>
    </source>
</evidence>
<dbReference type="PANTHER" id="PTHR11829">
    <property type="entry name" value="FORKHEAD BOX PROTEIN"/>
    <property type="match status" value="1"/>
</dbReference>
<dbReference type="GO" id="GO:0000981">
    <property type="term" value="F:DNA-binding transcription factor activity, RNA polymerase II-specific"/>
    <property type="evidence" value="ECO:0007669"/>
    <property type="project" value="TreeGrafter"/>
</dbReference>
<dbReference type="Proteomes" id="UP000694567">
    <property type="component" value="Unplaced"/>
</dbReference>
<organism evidence="7 8">
    <name type="scientific">Bubo bubo</name>
    <name type="common">Eurasian eagle-owl</name>
    <name type="synonym">Strix bubo</name>
    <dbReference type="NCBI Taxonomy" id="30461"/>
    <lineage>
        <taxon>Eukaryota</taxon>
        <taxon>Metazoa</taxon>
        <taxon>Chordata</taxon>
        <taxon>Craniata</taxon>
        <taxon>Vertebrata</taxon>
        <taxon>Euteleostomi</taxon>
        <taxon>Archelosauria</taxon>
        <taxon>Archosauria</taxon>
        <taxon>Dinosauria</taxon>
        <taxon>Saurischia</taxon>
        <taxon>Theropoda</taxon>
        <taxon>Coelurosauria</taxon>
        <taxon>Aves</taxon>
        <taxon>Neognathae</taxon>
        <taxon>Neoaves</taxon>
        <taxon>Telluraves</taxon>
        <taxon>Strigiformes</taxon>
        <taxon>Strigidae</taxon>
        <taxon>Bubo</taxon>
    </lineage>
</organism>
<dbReference type="InterPro" id="IPR013638">
    <property type="entry name" value="Fork-head_N"/>
</dbReference>
<accession>A0A8C0FB50</accession>
<dbReference type="Gene3D" id="1.10.10.10">
    <property type="entry name" value="Winged helix-like DNA-binding domain superfamily/Winged helix DNA-binding domain"/>
    <property type="match status" value="1"/>
</dbReference>
<evidence type="ECO:0000256" key="1">
    <source>
        <dbReference type="ARBA" id="ARBA00004123"/>
    </source>
</evidence>
<comment type="subcellular location">
    <subcellularLocation>
        <location evidence="1 5">Nucleus</location>
    </subcellularLocation>
</comment>
<reference evidence="7" key="1">
    <citation type="submission" date="2025-08" db="UniProtKB">
        <authorList>
            <consortium name="Ensembl"/>
        </authorList>
    </citation>
    <scope>IDENTIFICATION</scope>
</reference>
<dbReference type="GO" id="GO:0009653">
    <property type="term" value="P:anatomical structure morphogenesis"/>
    <property type="evidence" value="ECO:0007669"/>
    <property type="project" value="TreeGrafter"/>
</dbReference>
<evidence type="ECO:0000259" key="6">
    <source>
        <dbReference type="PROSITE" id="PS50039"/>
    </source>
</evidence>
<dbReference type="InterPro" id="IPR036388">
    <property type="entry name" value="WH-like_DNA-bd_sf"/>
</dbReference>
<dbReference type="InterPro" id="IPR030456">
    <property type="entry name" value="TF_fork_head_CS_2"/>
</dbReference>
<dbReference type="AlphaFoldDB" id="A0A8C0FB50"/>
<dbReference type="PROSITE" id="PS00657">
    <property type="entry name" value="FORK_HEAD_1"/>
    <property type="match status" value="1"/>
</dbReference>
<dbReference type="PROSITE" id="PS50039">
    <property type="entry name" value="FORK_HEAD_3"/>
    <property type="match status" value="1"/>
</dbReference>
<dbReference type="GO" id="GO:0005634">
    <property type="term" value="C:nucleus"/>
    <property type="evidence" value="ECO:0007669"/>
    <property type="project" value="UniProtKB-SubCell"/>
</dbReference>
<sequence>MGTALSPGGINAMSAQPAPMNGLSPYGGMNPCMSPMAYTQSNLGRTRDAKTFKRSYPHAKPPYSYISLITMAIQQAPSKMLTLSEIYQWIMDLFPYYRQNQQRWQNSIRHSLSFNDCFVKVARSPDKPGKGSYWTLHPDSGNMFENGCYLRRQKRFKCEKPANSKAPQEGRKDQAGASIQPTYTQMLRAGSCTPEGTNWSFGVQDATLIFFQVLPVLGCNIKLQEVTASWIFFSFPSVTEDSRSSGTLINMWMTCLFNLSVFIVYQLELCIYNKVIFSLPRK</sequence>
<keyword evidence="2" id="KW-0804">Transcription</keyword>
<dbReference type="InterPro" id="IPR050211">
    <property type="entry name" value="FOX_domain-containing"/>
</dbReference>
<dbReference type="InterPro" id="IPR001766">
    <property type="entry name" value="Fork_head_dom"/>
</dbReference>
<dbReference type="InterPro" id="IPR018122">
    <property type="entry name" value="TF_fork_head_CS_1"/>
</dbReference>
<dbReference type="GO" id="GO:0019904">
    <property type="term" value="F:protein domain specific binding"/>
    <property type="evidence" value="ECO:0007669"/>
    <property type="project" value="InterPro"/>
</dbReference>
<evidence type="ECO:0000256" key="5">
    <source>
        <dbReference type="PROSITE-ProRule" id="PRU00089"/>
    </source>
</evidence>